<keyword evidence="4" id="KW-0808">Transferase</keyword>
<comment type="similarity">
    <text evidence="1">Belongs to the N(4)/N(6)-methyltransferase family.</text>
</comment>
<dbReference type="RefSeq" id="WP_354457909.1">
    <property type="nucleotide sequence ID" value="NZ_JBEWSZ010000001.1"/>
</dbReference>
<proteinExistence type="inferred from homology"/>
<dbReference type="Proteomes" id="UP001548832">
    <property type="component" value="Unassembled WGS sequence"/>
</dbReference>
<dbReference type="EMBL" id="JBEWSZ010000001">
    <property type="protein sequence ID" value="MET2825832.1"/>
    <property type="molecule type" value="Genomic_DNA"/>
</dbReference>
<dbReference type="GO" id="GO:0008168">
    <property type="term" value="F:methyltransferase activity"/>
    <property type="evidence" value="ECO:0007669"/>
    <property type="project" value="UniProtKB-KW"/>
</dbReference>
<evidence type="ECO:0000313" key="9">
    <source>
        <dbReference type="Proteomes" id="UP001548832"/>
    </source>
</evidence>
<evidence type="ECO:0000256" key="5">
    <source>
        <dbReference type="ARBA" id="ARBA00047942"/>
    </source>
</evidence>
<evidence type="ECO:0000256" key="2">
    <source>
        <dbReference type="ARBA" id="ARBA00011900"/>
    </source>
</evidence>
<dbReference type="Pfam" id="PF04471">
    <property type="entry name" value="Mrr_cat"/>
    <property type="match status" value="1"/>
</dbReference>
<dbReference type="Gene3D" id="3.40.50.150">
    <property type="entry name" value="Vaccinia Virus protein VP39"/>
    <property type="match status" value="1"/>
</dbReference>
<dbReference type="PROSITE" id="PS00092">
    <property type="entry name" value="N6_MTASE"/>
    <property type="match status" value="1"/>
</dbReference>
<evidence type="ECO:0000313" key="8">
    <source>
        <dbReference type="EMBL" id="MET2825832.1"/>
    </source>
</evidence>
<dbReference type="InterPro" id="IPR029063">
    <property type="entry name" value="SAM-dependent_MTases_sf"/>
</dbReference>
<accession>A0ABV2D721</accession>
<sequence length="558" mass="62698">MNKLFFGDNLHVLRERINPESVDLVYLDPPFNSNANYNVLFREDGGAPTEAQAEAFRDTWEWGEHAAEAYEDVMRASGDVALALKGMRAWIGQNAMMAYLAMMAVRLQELRDVLKPTGSLYLHCDPNASHYLKIILDALFGPSGFRTEISWRRQSAHNDAKQGRKQYGNVRDTILFYTKSDKWKWNTQYTPYDPGYVRDFYKHREPGTGRAYRLSDLTGPGGAAKGNPLYEVMGIKRHWRFSREKMDLLISQGRVVQTKPGTVPAQKRYLDEMPGVALQNDWSDIKAASGREALGYPTQKPLSLLERIIQASSDPGDVVLDPFCGCGTTVEAAERIGRQWVGIDVTHYAVTLIEARLKANHPNASFSVHGRPVDLASARDLARRDKHQFQWWAAWRVGAQTYREEKRGADRGIDGNILYKNGPYGDGRIIISVKGGEHVGAQMVRDLRGVIEREEAEMGILVSLAEPTQPMVREAADAGFVTRSAHGRLPRIQIATIEDMLSGRMPKLPPLPIPERKLTPSIRRKDKDQLELLLPFDGEKIIAAKGVFVDPRFVTLTG</sequence>
<dbReference type="EC" id="2.1.1.72" evidence="2"/>
<dbReference type="InterPro" id="IPR007560">
    <property type="entry name" value="Restrct_endonuc_IV_Mrr"/>
</dbReference>
<protein>
    <recommendedName>
        <fullName evidence="2">site-specific DNA-methyltransferase (adenine-specific)</fullName>
        <ecNumber evidence="2">2.1.1.72</ecNumber>
    </recommendedName>
</protein>
<evidence type="ECO:0000256" key="1">
    <source>
        <dbReference type="ARBA" id="ARBA00006594"/>
    </source>
</evidence>
<feature type="domain" description="DNA methylase N-4/N-6" evidence="6">
    <location>
        <begin position="22"/>
        <end position="353"/>
    </location>
</feature>
<evidence type="ECO:0000259" key="7">
    <source>
        <dbReference type="Pfam" id="PF04471"/>
    </source>
</evidence>
<feature type="domain" description="Restriction endonuclease type IV Mrr" evidence="7">
    <location>
        <begin position="398"/>
        <end position="477"/>
    </location>
</feature>
<comment type="caution">
    <text evidence="8">The sequence shown here is derived from an EMBL/GenBank/DDBJ whole genome shotgun (WGS) entry which is preliminary data.</text>
</comment>
<reference evidence="8 9" key="1">
    <citation type="submission" date="2024-06" db="EMBL/GenBank/DDBJ databases">
        <authorList>
            <person name="Kim D.-U."/>
        </authorList>
    </citation>
    <scope>NUCLEOTIDE SEQUENCE [LARGE SCALE GENOMIC DNA]</scope>
    <source>
        <strain evidence="8 9">KACC15460</strain>
    </source>
</reference>
<evidence type="ECO:0000256" key="4">
    <source>
        <dbReference type="ARBA" id="ARBA00022679"/>
    </source>
</evidence>
<gene>
    <name evidence="8" type="ORF">ABVQ20_02460</name>
</gene>
<dbReference type="PRINTS" id="PR00508">
    <property type="entry name" value="S21N4MTFRASE"/>
</dbReference>
<evidence type="ECO:0000256" key="3">
    <source>
        <dbReference type="ARBA" id="ARBA00022603"/>
    </source>
</evidence>
<dbReference type="SUPFAM" id="SSF53335">
    <property type="entry name" value="S-adenosyl-L-methionine-dependent methyltransferases"/>
    <property type="match status" value="1"/>
</dbReference>
<keyword evidence="3 8" id="KW-0489">Methyltransferase</keyword>
<evidence type="ECO:0000259" key="6">
    <source>
        <dbReference type="Pfam" id="PF01555"/>
    </source>
</evidence>
<dbReference type="PANTHER" id="PTHR13370:SF24">
    <property type="entry name" value="TYPE III RESTRICTION-MODIFICATION ENZYME STYLTI MOD SUBUNIT"/>
    <property type="match status" value="1"/>
</dbReference>
<dbReference type="InterPro" id="IPR002941">
    <property type="entry name" value="DNA_methylase_N4/N6"/>
</dbReference>
<dbReference type="InterPro" id="IPR001091">
    <property type="entry name" value="RM_Methyltransferase"/>
</dbReference>
<dbReference type="GO" id="GO:0032259">
    <property type="term" value="P:methylation"/>
    <property type="evidence" value="ECO:0007669"/>
    <property type="project" value="UniProtKB-KW"/>
</dbReference>
<name>A0ABV2D721_9HYPH</name>
<dbReference type="PANTHER" id="PTHR13370">
    <property type="entry name" value="RNA METHYLASE-RELATED"/>
    <property type="match status" value="1"/>
</dbReference>
<comment type="catalytic activity">
    <reaction evidence="5">
        <text>a 2'-deoxyadenosine in DNA + S-adenosyl-L-methionine = an N(6)-methyl-2'-deoxyadenosine in DNA + S-adenosyl-L-homocysteine + H(+)</text>
        <dbReference type="Rhea" id="RHEA:15197"/>
        <dbReference type="Rhea" id="RHEA-COMP:12418"/>
        <dbReference type="Rhea" id="RHEA-COMP:12419"/>
        <dbReference type="ChEBI" id="CHEBI:15378"/>
        <dbReference type="ChEBI" id="CHEBI:57856"/>
        <dbReference type="ChEBI" id="CHEBI:59789"/>
        <dbReference type="ChEBI" id="CHEBI:90615"/>
        <dbReference type="ChEBI" id="CHEBI:90616"/>
        <dbReference type="EC" id="2.1.1.72"/>
    </reaction>
</comment>
<organism evidence="8 9">
    <name type="scientific">Mesorhizobium shangrilense</name>
    <dbReference type="NCBI Taxonomy" id="460060"/>
    <lineage>
        <taxon>Bacteria</taxon>
        <taxon>Pseudomonadati</taxon>
        <taxon>Pseudomonadota</taxon>
        <taxon>Alphaproteobacteria</taxon>
        <taxon>Hyphomicrobiales</taxon>
        <taxon>Phyllobacteriaceae</taxon>
        <taxon>Mesorhizobium</taxon>
    </lineage>
</organism>
<keyword evidence="9" id="KW-1185">Reference proteome</keyword>
<dbReference type="InterPro" id="IPR002052">
    <property type="entry name" value="DNA_methylase_N6_adenine_CS"/>
</dbReference>
<dbReference type="Pfam" id="PF01555">
    <property type="entry name" value="N6_N4_Mtase"/>
    <property type="match status" value="1"/>
</dbReference>